<dbReference type="PROSITE" id="PS52004">
    <property type="entry name" value="KS3_2"/>
    <property type="match status" value="1"/>
</dbReference>
<dbReference type="InterPro" id="IPR016039">
    <property type="entry name" value="Thiolase-like"/>
</dbReference>
<comment type="similarity">
    <text evidence="1 3">Belongs to the thiolase-like superfamily. Beta-ketoacyl-ACP synthases family.</text>
</comment>
<protein>
    <recommendedName>
        <fullName evidence="4">Ketosynthase family 3 (KS3) domain-containing protein</fullName>
    </recommendedName>
</protein>
<keyword evidence="2 3" id="KW-0808">Transferase</keyword>
<dbReference type="RefSeq" id="WP_095370893.1">
    <property type="nucleotide sequence ID" value="NZ_CP022983.1"/>
</dbReference>
<evidence type="ECO:0000256" key="3">
    <source>
        <dbReference type="RuleBase" id="RU003694"/>
    </source>
</evidence>
<dbReference type="InterPro" id="IPR020841">
    <property type="entry name" value="PKS_Beta-ketoAc_synthase_dom"/>
</dbReference>
<dbReference type="SUPFAM" id="SSF53901">
    <property type="entry name" value="Thiolase-like"/>
    <property type="match status" value="1"/>
</dbReference>
<keyword evidence="6" id="KW-1185">Reference proteome</keyword>
<dbReference type="KEGG" id="bko:CKF48_08290"/>
<dbReference type="GO" id="GO:0006633">
    <property type="term" value="P:fatty acid biosynthetic process"/>
    <property type="evidence" value="ECO:0007669"/>
    <property type="project" value="TreeGrafter"/>
</dbReference>
<dbReference type="GO" id="GO:0004315">
    <property type="term" value="F:3-oxoacyl-[acyl-carrier-protein] synthase activity"/>
    <property type="evidence" value="ECO:0007669"/>
    <property type="project" value="TreeGrafter"/>
</dbReference>
<accession>A0A248TGR9</accession>
<dbReference type="OrthoDB" id="2773909at2"/>
<sequence length="387" mass="41500">MGVVVTGMGLIGPNITSIKDFSNILKDKKTTLNREEFNGEHIFTGRVNENDISHSYLKASKLPKSAQMLLHATDRAIEMAQIQPRDYATAIIVGSSGGVITEVFNHSTKLNKGKRMSPYAIGNMNGHTLANCLSTSLQIEGPAFSLANSCTSSLDAIHMAKILLQANEVDVCIVGGVDSTINDLVLAGFLPLRILQTGETFMGPFSTGEGFAMSEGAGVLVLESEQGAVKRKKEIIGYLAESSMFQSAYSSYIADPGGRAMVKAVERTIKKGMPTYINSQALGSEANDDIEAMVYGEFFLDKGVPITSIKGNVGHAMGASGMFQVMAGLISIQEQFIPPTIRVDVGKYEQLLVVDEVIHSPVEQVLVTSQGYGGNNNAALFSKERMT</sequence>
<dbReference type="SMART" id="SM00825">
    <property type="entry name" value="PKS_KS"/>
    <property type="match status" value="1"/>
</dbReference>
<dbReference type="InterPro" id="IPR000794">
    <property type="entry name" value="Beta-ketoacyl_synthase"/>
</dbReference>
<proteinExistence type="inferred from homology"/>
<dbReference type="PANTHER" id="PTHR11712">
    <property type="entry name" value="POLYKETIDE SYNTHASE-RELATED"/>
    <property type="match status" value="1"/>
</dbReference>
<dbReference type="PANTHER" id="PTHR11712:SF336">
    <property type="entry name" value="3-OXOACYL-[ACYL-CARRIER-PROTEIN] SYNTHASE, MITOCHONDRIAL"/>
    <property type="match status" value="1"/>
</dbReference>
<reference evidence="5 6" key="1">
    <citation type="submission" date="2017-08" db="EMBL/GenBank/DDBJ databases">
        <title>Complete Genome Sequence of Bacillus kochii Oregon-R-modENCODE STRAIN BDGP4, isolated from Drosophila melanogaster gut.</title>
        <authorList>
            <person name="Wan K.H."/>
            <person name="Yu C."/>
            <person name="Park S."/>
            <person name="Hammonds A.S."/>
            <person name="Booth B.W."/>
            <person name="Celniker S.E."/>
        </authorList>
    </citation>
    <scope>NUCLEOTIDE SEQUENCE [LARGE SCALE GENOMIC DNA]</scope>
    <source>
        <strain evidence="5 6">BDGP4</strain>
    </source>
</reference>
<dbReference type="Gene3D" id="3.40.47.10">
    <property type="match status" value="1"/>
</dbReference>
<dbReference type="Pfam" id="PF02801">
    <property type="entry name" value="Ketoacyl-synt_C"/>
    <property type="match status" value="1"/>
</dbReference>
<dbReference type="Proteomes" id="UP000215137">
    <property type="component" value="Chromosome"/>
</dbReference>
<organism evidence="5 6">
    <name type="scientific">Cytobacillus kochii</name>
    <dbReference type="NCBI Taxonomy" id="859143"/>
    <lineage>
        <taxon>Bacteria</taxon>
        <taxon>Bacillati</taxon>
        <taxon>Bacillota</taxon>
        <taxon>Bacilli</taxon>
        <taxon>Bacillales</taxon>
        <taxon>Bacillaceae</taxon>
        <taxon>Cytobacillus</taxon>
    </lineage>
</organism>
<evidence type="ECO:0000313" key="5">
    <source>
        <dbReference type="EMBL" id="ASV67319.1"/>
    </source>
</evidence>
<feature type="domain" description="Ketosynthase family 3 (KS3)" evidence="4">
    <location>
        <begin position="1"/>
        <end position="383"/>
    </location>
</feature>
<dbReference type="InterPro" id="IPR014031">
    <property type="entry name" value="Ketoacyl_synth_C"/>
</dbReference>
<dbReference type="Pfam" id="PF00109">
    <property type="entry name" value="ketoacyl-synt"/>
    <property type="match status" value="1"/>
</dbReference>
<dbReference type="AlphaFoldDB" id="A0A248TGR9"/>
<evidence type="ECO:0000259" key="4">
    <source>
        <dbReference type="PROSITE" id="PS52004"/>
    </source>
</evidence>
<evidence type="ECO:0000256" key="1">
    <source>
        <dbReference type="ARBA" id="ARBA00008467"/>
    </source>
</evidence>
<name>A0A248TGR9_9BACI</name>
<evidence type="ECO:0000313" key="6">
    <source>
        <dbReference type="Proteomes" id="UP000215137"/>
    </source>
</evidence>
<dbReference type="EMBL" id="CP022983">
    <property type="protein sequence ID" value="ASV67319.1"/>
    <property type="molecule type" value="Genomic_DNA"/>
</dbReference>
<dbReference type="InterPro" id="IPR014030">
    <property type="entry name" value="Ketoacyl_synth_N"/>
</dbReference>
<gene>
    <name evidence="5" type="ORF">CKF48_08290</name>
</gene>
<evidence type="ECO:0000256" key="2">
    <source>
        <dbReference type="ARBA" id="ARBA00022679"/>
    </source>
</evidence>